<gene>
    <name evidence="6" type="ORF">FGL95_13985</name>
</gene>
<evidence type="ECO:0000256" key="3">
    <source>
        <dbReference type="ARBA" id="ARBA00023163"/>
    </source>
</evidence>
<dbReference type="InterPro" id="IPR036271">
    <property type="entry name" value="Tet_transcr_reg_TetR-rel_C_sf"/>
</dbReference>
<feature type="domain" description="HTH tetR-type" evidence="5">
    <location>
        <begin position="6"/>
        <end position="66"/>
    </location>
</feature>
<dbReference type="PROSITE" id="PS50977">
    <property type="entry name" value="HTH_TETR_2"/>
    <property type="match status" value="1"/>
</dbReference>
<dbReference type="SUPFAM" id="SSF48498">
    <property type="entry name" value="Tetracyclin repressor-like, C-terminal domain"/>
    <property type="match status" value="1"/>
</dbReference>
<sequence>MTASGPDMRQQLLASGARLLAEQGPSALTTRRVATDAGTSTMSVYTQFGSIDELVRAVVDDGFARLAQHLAVVERTDDPVANLAGLTYAFVDYARLNPNLYAVMFGTASLGPFRRTSTEDLQFGRSEVFDEFVATCGHAITVGRFDPADAWVVVHQWWSAIHGYIMLENAGYVRPPSSVDKVLTPLLINVLVGLGDTREAATASIATVREFGPSGGQTHARAR</sequence>
<comment type="caution">
    <text evidence="6">The sequence shown here is derived from an EMBL/GenBank/DDBJ whole genome shotgun (WGS) entry which is preliminary data.</text>
</comment>
<organism evidence="6 7">
    <name type="scientific">Antrihabitans stalactiti</name>
    <dbReference type="NCBI Taxonomy" id="2584121"/>
    <lineage>
        <taxon>Bacteria</taxon>
        <taxon>Bacillati</taxon>
        <taxon>Actinomycetota</taxon>
        <taxon>Actinomycetes</taxon>
        <taxon>Mycobacteriales</taxon>
        <taxon>Nocardiaceae</taxon>
        <taxon>Antrihabitans</taxon>
    </lineage>
</organism>
<name>A0A848KGC0_9NOCA</name>
<dbReference type="AlphaFoldDB" id="A0A848KGC0"/>
<evidence type="ECO:0000313" key="6">
    <source>
        <dbReference type="EMBL" id="NMN96144.1"/>
    </source>
</evidence>
<accession>A0A848KGC0</accession>
<feature type="DNA-binding region" description="H-T-H motif" evidence="4">
    <location>
        <begin position="29"/>
        <end position="48"/>
    </location>
</feature>
<evidence type="ECO:0000313" key="7">
    <source>
        <dbReference type="Proteomes" id="UP000535543"/>
    </source>
</evidence>
<dbReference type="GO" id="GO:0003700">
    <property type="term" value="F:DNA-binding transcription factor activity"/>
    <property type="evidence" value="ECO:0007669"/>
    <property type="project" value="TreeGrafter"/>
</dbReference>
<dbReference type="Proteomes" id="UP000535543">
    <property type="component" value="Unassembled WGS sequence"/>
</dbReference>
<protein>
    <submittedName>
        <fullName evidence="6">TetR/AcrR family transcriptional regulator</fullName>
    </submittedName>
</protein>
<dbReference type="GO" id="GO:0000976">
    <property type="term" value="F:transcription cis-regulatory region binding"/>
    <property type="evidence" value="ECO:0007669"/>
    <property type="project" value="TreeGrafter"/>
</dbReference>
<dbReference type="PANTHER" id="PTHR30055">
    <property type="entry name" value="HTH-TYPE TRANSCRIPTIONAL REGULATOR RUTR"/>
    <property type="match status" value="1"/>
</dbReference>
<dbReference type="EMBL" id="VCQU01000004">
    <property type="protein sequence ID" value="NMN96144.1"/>
    <property type="molecule type" value="Genomic_DNA"/>
</dbReference>
<keyword evidence="7" id="KW-1185">Reference proteome</keyword>
<dbReference type="Pfam" id="PF13305">
    <property type="entry name" value="TetR_C_33"/>
    <property type="match status" value="1"/>
</dbReference>
<evidence type="ECO:0000256" key="4">
    <source>
        <dbReference type="PROSITE-ProRule" id="PRU00335"/>
    </source>
</evidence>
<proteinExistence type="predicted"/>
<evidence type="ECO:0000256" key="2">
    <source>
        <dbReference type="ARBA" id="ARBA00023125"/>
    </source>
</evidence>
<dbReference type="InterPro" id="IPR050109">
    <property type="entry name" value="HTH-type_TetR-like_transc_reg"/>
</dbReference>
<evidence type="ECO:0000256" key="1">
    <source>
        <dbReference type="ARBA" id="ARBA00023015"/>
    </source>
</evidence>
<dbReference type="InterPro" id="IPR009057">
    <property type="entry name" value="Homeodomain-like_sf"/>
</dbReference>
<dbReference type="InterPro" id="IPR025996">
    <property type="entry name" value="MT1864/Rv1816-like_C"/>
</dbReference>
<dbReference type="RefSeq" id="WP_169587743.1">
    <property type="nucleotide sequence ID" value="NZ_VCQU01000004.1"/>
</dbReference>
<dbReference type="SUPFAM" id="SSF46689">
    <property type="entry name" value="Homeodomain-like"/>
    <property type="match status" value="1"/>
</dbReference>
<keyword evidence="3" id="KW-0804">Transcription</keyword>
<evidence type="ECO:0000259" key="5">
    <source>
        <dbReference type="PROSITE" id="PS50977"/>
    </source>
</evidence>
<reference evidence="6 7" key="1">
    <citation type="submission" date="2019-05" db="EMBL/GenBank/DDBJ databases">
        <authorList>
            <person name="Lee S.D."/>
        </authorList>
    </citation>
    <scope>NUCLEOTIDE SEQUENCE [LARGE SCALE GENOMIC DNA]</scope>
    <source>
        <strain evidence="6 7">YC2-7</strain>
    </source>
</reference>
<keyword evidence="1" id="KW-0805">Transcription regulation</keyword>
<keyword evidence="2 4" id="KW-0238">DNA-binding</keyword>
<dbReference type="Gene3D" id="1.10.357.10">
    <property type="entry name" value="Tetracycline Repressor, domain 2"/>
    <property type="match status" value="1"/>
</dbReference>
<dbReference type="PANTHER" id="PTHR30055:SF234">
    <property type="entry name" value="HTH-TYPE TRANSCRIPTIONAL REGULATOR BETI"/>
    <property type="match status" value="1"/>
</dbReference>
<reference evidence="6 7" key="2">
    <citation type="submission" date="2020-06" db="EMBL/GenBank/DDBJ databases">
        <title>Antribacter stalactiti gen. nov., sp. nov., a new member of the family Nacardiaceae isolated from a cave.</title>
        <authorList>
            <person name="Kim I.S."/>
        </authorList>
    </citation>
    <scope>NUCLEOTIDE SEQUENCE [LARGE SCALE GENOMIC DNA]</scope>
    <source>
        <strain evidence="6 7">YC2-7</strain>
    </source>
</reference>
<dbReference type="InterPro" id="IPR001647">
    <property type="entry name" value="HTH_TetR"/>
</dbReference>
<dbReference type="Pfam" id="PF00440">
    <property type="entry name" value="TetR_N"/>
    <property type="match status" value="1"/>
</dbReference>